<feature type="compositionally biased region" description="Polar residues" evidence="1">
    <location>
        <begin position="20"/>
        <end position="32"/>
    </location>
</feature>
<reference evidence="2" key="1">
    <citation type="submission" date="2021-05" db="EMBL/GenBank/DDBJ databases">
        <title>Comparative genomics of three Colletotrichum scovillei strains and genetic complementation revealed genes involved fungal growth and virulence on chili pepper.</title>
        <authorList>
            <person name="Hsieh D.-K."/>
            <person name="Chuang S.-C."/>
            <person name="Chen C.-Y."/>
            <person name="Chao Y.-T."/>
            <person name="Lu M.-Y.J."/>
            <person name="Lee M.-H."/>
            <person name="Shih M.-C."/>
        </authorList>
    </citation>
    <scope>NUCLEOTIDE SEQUENCE</scope>
    <source>
        <strain evidence="2">Coll-153</strain>
    </source>
</reference>
<feature type="region of interest" description="Disordered" evidence="1">
    <location>
        <begin position="1"/>
        <end position="78"/>
    </location>
</feature>
<evidence type="ECO:0000256" key="1">
    <source>
        <dbReference type="SAM" id="MobiDB-lite"/>
    </source>
</evidence>
<keyword evidence="3" id="KW-1185">Reference proteome</keyword>
<dbReference type="AlphaFoldDB" id="A0A9P7QVU9"/>
<dbReference type="EMBL" id="JAESDN010000012">
    <property type="protein sequence ID" value="KAG7043110.1"/>
    <property type="molecule type" value="Genomic_DNA"/>
</dbReference>
<evidence type="ECO:0000313" key="3">
    <source>
        <dbReference type="Proteomes" id="UP000699042"/>
    </source>
</evidence>
<proteinExistence type="predicted"/>
<feature type="compositionally biased region" description="Acidic residues" evidence="1">
    <location>
        <begin position="1"/>
        <end position="10"/>
    </location>
</feature>
<protein>
    <submittedName>
        <fullName evidence="2">Uncharacterized protein</fullName>
    </submittedName>
</protein>
<dbReference type="Proteomes" id="UP000699042">
    <property type="component" value="Unassembled WGS sequence"/>
</dbReference>
<evidence type="ECO:0000313" key="2">
    <source>
        <dbReference type="EMBL" id="KAG7043110.1"/>
    </source>
</evidence>
<name>A0A9P7QVU9_9PEZI</name>
<accession>A0A9P7QVU9</accession>
<organism evidence="2 3">
    <name type="scientific">Colletotrichum scovillei</name>
    <dbReference type="NCBI Taxonomy" id="1209932"/>
    <lineage>
        <taxon>Eukaryota</taxon>
        <taxon>Fungi</taxon>
        <taxon>Dikarya</taxon>
        <taxon>Ascomycota</taxon>
        <taxon>Pezizomycotina</taxon>
        <taxon>Sordariomycetes</taxon>
        <taxon>Hypocreomycetidae</taxon>
        <taxon>Glomerellales</taxon>
        <taxon>Glomerellaceae</taxon>
        <taxon>Colletotrichum</taxon>
        <taxon>Colletotrichum acutatum species complex</taxon>
    </lineage>
</organism>
<sequence>MADRDIDEEGEPPRALVSCAKSQSPTEPSSKPTDLVHARSDEPAAEAASEEPPVLSQPMSSPDATVMAHESQEDMTQRIHEAYSSSILYEERNHLILNIATLQQMHLEYLRQDIGKRGFNIFTSSPNNTEKSCRALGPAIKGYDM</sequence>
<gene>
    <name evidence="2" type="ORF">JMJ77_002821</name>
</gene>
<comment type="caution">
    <text evidence="2">The sequence shown here is derived from an EMBL/GenBank/DDBJ whole genome shotgun (WGS) entry which is preliminary data.</text>
</comment>